<keyword evidence="4" id="KW-1185">Reference proteome</keyword>
<reference evidence="3 4" key="1">
    <citation type="submission" date="2017-01" db="EMBL/GenBank/DDBJ databases">
        <title>Genome sequencing of Rhodoferax fermentans JCM 7819.</title>
        <authorList>
            <person name="Kim Y.J."/>
            <person name="Farh M.E.-A."/>
            <person name="Yang D.-C."/>
        </authorList>
    </citation>
    <scope>NUCLEOTIDE SEQUENCE [LARGE SCALE GENOMIC DNA]</scope>
    <source>
        <strain evidence="3 4">JCM 7819</strain>
    </source>
</reference>
<accession>A0A1T1AXD9</accession>
<dbReference type="SUPFAM" id="SSF52833">
    <property type="entry name" value="Thioredoxin-like"/>
    <property type="match status" value="1"/>
</dbReference>
<gene>
    <name evidence="2" type="ORF">RF819_14090</name>
    <name evidence="3" type="ORF">RF819_20825</name>
</gene>
<evidence type="ECO:0000313" key="4">
    <source>
        <dbReference type="Proteomes" id="UP000190750"/>
    </source>
</evidence>
<dbReference type="EMBL" id="MTJN01000002">
    <property type="protein sequence ID" value="OOV07703.1"/>
    <property type="molecule type" value="Genomic_DNA"/>
</dbReference>
<dbReference type="EMBL" id="MTJN01000002">
    <property type="protein sequence ID" value="OOV08796.1"/>
    <property type="molecule type" value="Genomic_DNA"/>
</dbReference>
<dbReference type="AlphaFoldDB" id="A0A1T1AXD9"/>
<evidence type="ECO:0000313" key="3">
    <source>
        <dbReference type="EMBL" id="OOV08796.1"/>
    </source>
</evidence>
<dbReference type="Proteomes" id="UP000190750">
    <property type="component" value="Unassembled WGS sequence"/>
</dbReference>
<evidence type="ECO:0000313" key="2">
    <source>
        <dbReference type="EMBL" id="OOV07703.1"/>
    </source>
</evidence>
<protein>
    <recommendedName>
        <fullName evidence="5">Alkyl hydroperoxide reductase subunit C/ Thiol specific antioxidant domain-containing protein</fullName>
    </recommendedName>
</protein>
<comment type="caution">
    <text evidence="3">The sequence shown here is derived from an EMBL/GenBank/DDBJ whole genome shotgun (WGS) entry which is preliminary data.</text>
</comment>
<organism evidence="3 4">
    <name type="scientific">Rhodoferax fermentans</name>
    <dbReference type="NCBI Taxonomy" id="28066"/>
    <lineage>
        <taxon>Bacteria</taxon>
        <taxon>Pseudomonadati</taxon>
        <taxon>Pseudomonadota</taxon>
        <taxon>Betaproteobacteria</taxon>
        <taxon>Burkholderiales</taxon>
        <taxon>Comamonadaceae</taxon>
        <taxon>Rhodoferax</taxon>
    </lineage>
</organism>
<name>A0A1T1AXD9_RHOFE</name>
<dbReference type="InterPro" id="IPR036249">
    <property type="entry name" value="Thioredoxin-like_sf"/>
</dbReference>
<evidence type="ECO:0000256" key="1">
    <source>
        <dbReference type="SAM" id="MobiDB-lite"/>
    </source>
</evidence>
<sequence length="110" mass="12399">MQMHLYQRTLNNEKIADRSNLPKQKQSPSLGLDYKDKEADGLKLLASYGYSYDMTISDKDGRTGIDFGVYGVPESLLIHKGGIIRYKKIGPITNEALRDEIIPLIGELQK</sequence>
<dbReference type="STRING" id="28066.RF819_14090"/>
<dbReference type="RefSeq" id="WP_078365548.1">
    <property type="nucleotide sequence ID" value="NZ_NRRK01000021.1"/>
</dbReference>
<feature type="region of interest" description="Disordered" evidence="1">
    <location>
        <begin position="1"/>
        <end position="33"/>
    </location>
</feature>
<dbReference type="Gene3D" id="3.40.30.10">
    <property type="entry name" value="Glutaredoxin"/>
    <property type="match status" value="1"/>
</dbReference>
<proteinExistence type="predicted"/>
<evidence type="ECO:0008006" key="5">
    <source>
        <dbReference type="Google" id="ProtNLM"/>
    </source>
</evidence>